<reference evidence="2" key="1">
    <citation type="submission" date="2021-09" db="EMBL/GenBank/DDBJ databases">
        <authorList>
            <consortium name="AG Swart"/>
            <person name="Singh M."/>
            <person name="Singh A."/>
            <person name="Seah K."/>
            <person name="Emmerich C."/>
        </authorList>
    </citation>
    <scope>NUCLEOTIDE SEQUENCE</scope>
    <source>
        <strain evidence="2">ATCC30299</strain>
    </source>
</reference>
<dbReference type="PRINTS" id="PR00625">
    <property type="entry name" value="JDOMAIN"/>
</dbReference>
<sequence length="148" mass="17000">MSYSTKRRAQRSTIGLPINDFLESLDTKYGSEMTLDDVFDDSRDFRDQYQMGFTKNSTPIKEPTPAKMYKENLYDTLGLTPSCTAKDLKAAYRNLIMRMHPDKGGDGGVFNKIQLAYKVLSDEESRMLYDEFGESAIDIIQSFSQRLY</sequence>
<evidence type="ECO:0000313" key="2">
    <source>
        <dbReference type="EMBL" id="CAG9330286.1"/>
    </source>
</evidence>
<dbReference type="InterPro" id="IPR036869">
    <property type="entry name" value="J_dom_sf"/>
</dbReference>
<evidence type="ECO:0000259" key="1">
    <source>
        <dbReference type="PROSITE" id="PS50076"/>
    </source>
</evidence>
<dbReference type="SMART" id="SM00271">
    <property type="entry name" value="DnaJ"/>
    <property type="match status" value="1"/>
</dbReference>
<name>A0AAU9JV80_9CILI</name>
<dbReference type="PROSITE" id="PS50076">
    <property type="entry name" value="DNAJ_2"/>
    <property type="match status" value="1"/>
</dbReference>
<dbReference type="PANTHER" id="PTHR24074">
    <property type="entry name" value="CO-CHAPERONE PROTEIN DJLA"/>
    <property type="match status" value="1"/>
</dbReference>
<organism evidence="2 3">
    <name type="scientific">Blepharisma stoltei</name>
    <dbReference type="NCBI Taxonomy" id="1481888"/>
    <lineage>
        <taxon>Eukaryota</taxon>
        <taxon>Sar</taxon>
        <taxon>Alveolata</taxon>
        <taxon>Ciliophora</taxon>
        <taxon>Postciliodesmatophora</taxon>
        <taxon>Heterotrichea</taxon>
        <taxon>Heterotrichida</taxon>
        <taxon>Blepharismidae</taxon>
        <taxon>Blepharisma</taxon>
    </lineage>
</organism>
<gene>
    <name evidence="2" type="ORF">BSTOLATCC_MIC50885</name>
</gene>
<dbReference type="EMBL" id="CAJZBQ010000051">
    <property type="protein sequence ID" value="CAG9330286.1"/>
    <property type="molecule type" value="Genomic_DNA"/>
</dbReference>
<evidence type="ECO:0000313" key="3">
    <source>
        <dbReference type="Proteomes" id="UP001162131"/>
    </source>
</evidence>
<feature type="domain" description="J" evidence="1">
    <location>
        <begin position="72"/>
        <end position="133"/>
    </location>
</feature>
<accession>A0AAU9JV80</accession>
<dbReference type="Pfam" id="PF00226">
    <property type="entry name" value="DnaJ"/>
    <property type="match status" value="1"/>
</dbReference>
<protein>
    <recommendedName>
        <fullName evidence="1">J domain-containing protein</fullName>
    </recommendedName>
</protein>
<dbReference type="Proteomes" id="UP001162131">
    <property type="component" value="Unassembled WGS sequence"/>
</dbReference>
<dbReference type="InterPro" id="IPR050817">
    <property type="entry name" value="DjlA_DnaK_co-chaperone"/>
</dbReference>
<dbReference type="SUPFAM" id="SSF46565">
    <property type="entry name" value="Chaperone J-domain"/>
    <property type="match status" value="1"/>
</dbReference>
<dbReference type="CDD" id="cd06257">
    <property type="entry name" value="DnaJ"/>
    <property type="match status" value="1"/>
</dbReference>
<proteinExistence type="predicted"/>
<comment type="caution">
    <text evidence="2">The sequence shown here is derived from an EMBL/GenBank/DDBJ whole genome shotgun (WGS) entry which is preliminary data.</text>
</comment>
<dbReference type="InterPro" id="IPR001623">
    <property type="entry name" value="DnaJ_domain"/>
</dbReference>
<keyword evidence="3" id="KW-1185">Reference proteome</keyword>
<dbReference type="AlphaFoldDB" id="A0AAU9JV80"/>
<dbReference type="Gene3D" id="1.10.287.110">
    <property type="entry name" value="DnaJ domain"/>
    <property type="match status" value="1"/>
</dbReference>